<dbReference type="RefSeq" id="WP_290259922.1">
    <property type="nucleotide sequence ID" value="NZ_JAUFQG010000004.1"/>
</dbReference>
<dbReference type="HAMAP" id="MF_00117">
    <property type="entry name" value="HslO"/>
    <property type="match status" value="1"/>
</dbReference>
<dbReference type="NCBIfam" id="NF001033">
    <property type="entry name" value="PRK00114.1"/>
    <property type="match status" value="1"/>
</dbReference>
<keyword evidence="2 6" id="KW-0862">Zinc</keyword>
<feature type="disulfide bond" description="Redox-active" evidence="6">
    <location>
        <begin position="244"/>
        <end position="246"/>
    </location>
</feature>
<reference evidence="8" key="1">
    <citation type="journal article" date="2019" name="Int. J. Syst. Evol. Microbiol.">
        <title>The Global Catalogue of Microorganisms (GCM) 10K type strain sequencing project: providing services to taxonomists for standard genome sequencing and annotation.</title>
        <authorList>
            <consortium name="The Broad Institute Genomics Platform"/>
            <consortium name="The Broad Institute Genome Sequencing Center for Infectious Disease"/>
            <person name="Wu L."/>
            <person name="Ma J."/>
        </authorList>
    </citation>
    <scope>NUCLEOTIDE SEQUENCE [LARGE SCALE GENOMIC DNA]</scope>
    <source>
        <strain evidence="8">CECT 8570</strain>
    </source>
</reference>
<dbReference type="PANTHER" id="PTHR30111:SF1">
    <property type="entry name" value="33 KDA CHAPERONIN"/>
    <property type="match status" value="1"/>
</dbReference>
<protein>
    <recommendedName>
        <fullName evidence="6">33 kDa chaperonin</fullName>
    </recommendedName>
    <alternativeName>
        <fullName evidence="6">Heat shock protein 33 homolog</fullName>
        <shortName evidence="6">HSP33</shortName>
    </alternativeName>
</protein>
<evidence type="ECO:0000256" key="2">
    <source>
        <dbReference type="ARBA" id="ARBA00022833"/>
    </source>
</evidence>
<dbReference type="Gene3D" id="3.90.1280.10">
    <property type="entry name" value="HSP33 redox switch-like"/>
    <property type="match status" value="1"/>
</dbReference>
<evidence type="ECO:0000313" key="7">
    <source>
        <dbReference type="EMBL" id="MFC4361314.1"/>
    </source>
</evidence>
<dbReference type="InterPro" id="IPR016153">
    <property type="entry name" value="Heat_shock_Hsp33_N"/>
</dbReference>
<accession>A0ABV8V2R0</accession>
<evidence type="ECO:0000256" key="6">
    <source>
        <dbReference type="HAMAP-Rule" id="MF_00117"/>
    </source>
</evidence>
<dbReference type="Gene3D" id="1.10.287.480">
    <property type="entry name" value="helix hairpin bin"/>
    <property type="match status" value="1"/>
</dbReference>
<dbReference type="InterPro" id="IPR023212">
    <property type="entry name" value="Hsp33_helix_hairpin_bin_dom_sf"/>
</dbReference>
<evidence type="ECO:0000256" key="1">
    <source>
        <dbReference type="ARBA" id="ARBA00022490"/>
    </source>
</evidence>
<sequence length="303" mass="33368">MSEIPVTAESSANDSIARFLFEQSDIRGEVVTLTDSYAEVLANNALPAPLQNLLGEFLAAAALLSSTLKFDGVITLQAQGDGPVPLIMAECNHHKGIRGIVRPPESGEFQLTDDTSLQGILGKGVLAITIDPDKGERYQGIVPLEAPTLAGCLEAYFTQSEQLPTRLWLMADGQRAGGLFLQALPKQLVADEEQNADQWQTVVTLANTVKPDELLYLDHSQKLYLLFNEFSIRLFEPAQLQFDCTCSETRSLHALAQLGRSELQEILTDQGHITIDCQFCNQHYRFEQAHIDALFSGDEPTLH</sequence>
<dbReference type="Pfam" id="PF01430">
    <property type="entry name" value="HSP33"/>
    <property type="match status" value="1"/>
</dbReference>
<name>A0ABV8V2R0_9GAMM</name>
<comment type="function">
    <text evidence="6">Redox regulated molecular chaperone. Protects both thermally unfolding and oxidatively damaged proteins from irreversible aggregation. Plays an important role in the bacterial defense system toward oxidative stress.</text>
</comment>
<dbReference type="PIRSF" id="PIRSF005261">
    <property type="entry name" value="Heat_shock_Hsp33"/>
    <property type="match status" value="1"/>
</dbReference>
<dbReference type="Proteomes" id="UP001595840">
    <property type="component" value="Unassembled WGS sequence"/>
</dbReference>
<dbReference type="InterPro" id="IPR016154">
    <property type="entry name" value="Heat_shock_Hsp33_C"/>
</dbReference>
<comment type="PTM">
    <text evidence="6">Under oxidizing conditions two disulfide bonds are formed involving the reactive cysteines. Under reducing conditions zinc is bound to the reactive cysteines and the protein is inactive.</text>
</comment>
<evidence type="ECO:0000256" key="5">
    <source>
        <dbReference type="ARBA" id="ARBA00023284"/>
    </source>
</evidence>
<evidence type="ECO:0000256" key="3">
    <source>
        <dbReference type="ARBA" id="ARBA00023157"/>
    </source>
</evidence>
<keyword evidence="1 6" id="KW-0963">Cytoplasm</keyword>
<keyword evidence="3 6" id="KW-1015">Disulfide bond</keyword>
<dbReference type="EMBL" id="JBHSCX010000003">
    <property type="protein sequence ID" value="MFC4361314.1"/>
    <property type="molecule type" value="Genomic_DNA"/>
</dbReference>
<dbReference type="Gene3D" id="3.55.30.10">
    <property type="entry name" value="Hsp33 domain"/>
    <property type="match status" value="1"/>
</dbReference>
<keyword evidence="8" id="KW-1185">Reference proteome</keyword>
<dbReference type="SUPFAM" id="SSF64397">
    <property type="entry name" value="Hsp33 domain"/>
    <property type="match status" value="1"/>
</dbReference>
<dbReference type="SUPFAM" id="SSF118352">
    <property type="entry name" value="HSP33 redox switch-like"/>
    <property type="match status" value="1"/>
</dbReference>
<keyword evidence="4 6" id="KW-0143">Chaperone</keyword>
<proteinExistence type="inferred from homology"/>
<comment type="subcellular location">
    <subcellularLocation>
        <location evidence="6">Cytoplasm</location>
    </subcellularLocation>
</comment>
<evidence type="ECO:0000256" key="4">
    <source>
        <dbReference type="ARBA" id="ARBA00023186"/>
    </source>
</evidence>
<comment type="similarity">
    <text evidence="6">Belongs to the HSP33 family.</text>
</comment>
<dbReference type="PANTHER" id="PTHR30111">
    <property type="entry name" value="33 KDA CHAPERONIN"/>
    <property type="match status" value="1"/>
</dbReference>
<feature type="disulfide bond" description="Redox-active" evidence="6">
    <location>
        <begin position="277"/>
        <end position="280"/>
    </location>
</feature>
<comment type="caution">
    <text evidence="7">The sequence shown here is derived from an EMBL/GenBank/DDBJ whole genome shotgun (WGS) entry which is preliminary data.</text>
</comment>
<evidence type="ECO:0000313" key="8">
    <source>
        <dbReference type="Proteomes" id="UP001595840"/>
    </source>
</evidence>
<dbReference type="InterPro" id="IPR000397">
    <property type="entry name" value="Heat_shock_Hsp33"/>
</dbReference>
<organism evidence="7 8">
    <name type="scientific">Simiduia curdlanivorans</name>
    <dbReference type="NCBI Taxonomy" id="1492769"/>
    <lineage>
        <taxon>Bacteria</taxon>
        <taxon>Pseudomonadati</taxon>
        <taxon>Pseudomonadota</taxon>
        <taxon>Gammaproteobacteria</taxon>
        <taxon>Cellvibrionales</taxon>
        <taxon>Cellvibrionaceae</taxon>
        <taxon>Simiduia</taxon>
    </lineage>
</organism>
<keyword evidence="5 6" id="KW-0676">Redox-active center</keyword>
<gene>
    <name evidence="6 7" type="primary">hslO</name>
    <name evidence="7" type="ORF">ACFOX3_03310</name>
</gene>
<dbReference type="CDD" id="cd00498">
    <property type="entry name" value="Hsp33"/>
    <property type="match status" value="1"/>
</dbReference>